<dbReference type="PROSITE" id="PS51212">
    <property type="entry name" value="WSC"/>
    <property type="match status" value="1"/>
</dbReference>
<sequence>MTPRRTETPLFKNSSSPAAATRTYPGAGEVGFPTLSPALNVTGGLNTTRPVPTLFSPTLVPSSPSFPNTSTAVAITTPSLLAHPTSSSTNSSTVALFHTVNKPPSTSSITTHVKTSSSAVSKPSIAAKVGKYIFKGCYIDGKNGAKPLARILPLQHFFKGTLTPEKCAKTCEGYKLFGLAWSDECHCGNNVAGTKDLDPVQAHCNYLCDGDPDQICGGSWRLNLYELEE</sequence>
<name>A0A3D8SN26_9HELO</name>
<dbReference type="InterPro" id="IPR051589">
    <property type="entry name" value="Sialate-O-sulfotransferase"/>
</dbReference>
<dbReference type="AlphaFoldDB" id="A0A3D8SN26"/>
<evidence type="ECO:0000313" key="5">
    <source>
        <dbReference type="Proteomes" id="UP000256328"/>
    </source>
</evidence>
<keyword evidence="1" id="KW-0677">Repeat</keyword>
<accession>A0A3D8SN26</accession>
<dbReference type="InterPro" id="IPR002889">
    <property type="entry name" value="WSC_carb-bd"/>
</dbReference>
<gene>
    <name evidence="4" type="ORF">BP5796_03411</name>
</gene>
<dbReference type="OrthoDB" id="2019572at2759"/>
<comment type="caution">
    <text evidence="4">The sequence shown here is derived from an EMBL/GenBank/DDBJ whole genome shotgun (WGS) entry which is preliminary data.</text>
</comment>
<feature type="domain" description="WSC" evidence="3">
    <location>
        <begin position="131"/>
        <end position="228"/>
    </location>
</feature>
<dbReference type="SMART" id="SM00321">
    <property type="entry name" value="WSC"/>
    <property type="match status" value="1"/>
</dbReference>
<dbReference type="PANTHER" id="PTHR45964">
    <property type="entry name" value="WSCD FAMILY MEMBER CG9164"/>
    <property type="match status" value="1"/>
</dbReference>
<dbReference type="Proteomes" id="UP000256328">
    <property type="component" value="Unassembled WGS sequence"/>
</dbReference>
<dbReference type="PANTHER" id="PTHR45964:SF5">
    <property type="entry name" value="WSCD FAMILY MEMBER CG9164"/>
    <property type="match status" value="1"/>
</dbReference>
<reference evidence="4 5" key="1">
    <citation type="journal article" date="2018" name="IMA Fungus">
        <title>IMA Genome-F 9: Draft genome sequence of Annulohypoxylon stygium, Aspergillus mulundensis, Berkeleyomyces basicola (syn. Thielaviopsis basicola), Ceratocystis smalleyi, two Cercospora beticola strains, Coleophoma cylindrospora, Fusarium fracticaudum, Phialophora cf. hyalina, and Morchella septimelata.</title>
        <authorList>
            <person name="Wingfield B.D."/>
            <person name="Bills G.F."/>
            <person name="Dong Y."/>
            <person name="Huang W."/>
            <person name="Nel W.J."/>
            <person name="Swalarsk-Parry B.S."/>
            <person name="Vaghefi N."/>
            <person name="Wilken P.M."/>
            <person name="An Z."/>
            <person name="de Beer Z.W."/>
            <person name="De Vos L."/>
            <person name="Chen L."/>
            <person name="Duong T.A."/>
            <person name="Gao Y."/>
            <person name="Hammerbacher A."/>
            <person name="Kikkert J.R."/>
            <person name="Li Y."/>
            <person name="Li H."/>
            <person name="Li K."/>
            <person name="Li Q."/>
            <person name="Liu X."/>
            <person name="Ma X."/>
            <person name="Naidoo K."/>
            <person name="Pethybridge S.J."/>
            <person name="Sun J."/>
            <person name="Steenkamp E.T."/>
            <person name="van der Nest M.A."/>
            <person name="van Wyk S."/>
            <person name="Wingfield M.J."/>
            <person name="Xiong C."/>
            <person name="Yue Q."/>
            <person name="Zhang X."/>
        </authorList>
    </citation>
    <scope>NUCLEOTIDE SEQUENCE [LARGE SCALE GENOMIC DNA]</scope>
    <source>
        <strain evidence="4 5">BP5796</strain>
    </source>
</reference>
<organism evidence="4 5">
    <name type="scientific">Coleophoma crateriformis</name>
    <dbReference type="NCBI Taxonomy" id="565419"/>
    <lineage>
        <taxon>Eukaryota</taxon>
        <taxon>Fungi</taxon>
        <taxon>Dikarya</taxon>
        <taxon>Ascomycota</taxon>
        <taxon>Pezizomycotina</taxon>
        <taxon>Leotiomycetes</taxon>
        <taxon>Helotiales</taxon>
        <taxon>Dermateaceae</taxon>
        <taxon>Coleophoma</taxon>
    </lineage>
</organism>
<feature type="region of interest" description="Disordered" evidence="2">
    <location>
        <begin position="1"/>
        <end position="25"/>
    </location>
</feature>
<dbReference type="EMBL" id="PDLN01000004">
    <property type="protein sequence ID" value="RDW87717.1"/>
    <property type="molecule type" value="Genomic_DNA"/>
</dbReference>
<keyword evidence="5" id="KW-1185">Reference proteome</keyword>
<evidence type="ECO:0000256" key="1">
    <source>
        <dbReference type="ARBA" id="ARBA00022737"/>
    </source>
</evidence>
<dbReference type="Pfam" id="PF01822">
    <property type="entry name" value="WSC"/>
    <property type="match status" value="1"/>
</dbReference>
<evidence type="ECO:0000256" key="2">
    <source>
        <dbReference type="SAM" id="MobiDB-lite"/>
    </source>
</evidence>
<evidence type="ECO:0000313" key="4">
    <source>
        <dbReference type="EMBL" id="RDW87717.1"/>
    </source>
</evidence>
<proteinExistence type="predicted"/>
<evidence type="ECO:0000259" key="3">
    <source>
        <dbReference type="PROSITE" id="PS51212"/>
    </source>
</evidence>
<protein>
    <recommendedName>
        <fullName evidence="3">WSC domain-containing protein</fullName>
    </recommendedName>
</protein>